<feature type="chain" id="PRO_5017592259" evidence="1">
    <location>
        <begin position="22"/>
        <end position="276"/>
    </location>
</feature>
<proteinExistence type="predicted"/>
<dbReference type="InterPro" id="IPR014710">
    <property type="entry name" value="RmlC-like_jellyroll"/>
</dbReference>
<evidence type="ECO:0000256" key="1">
    <source>
        <dbReference type="SAM" id="SignalP"/>
    </source>
</evidence>
<keyword evidence="1" id="KW-0732">Signal</keyword>
<comment type="caution">
    <text evidence="2">The sequence shown here is derived from an EMBL/GenBank/DDBJ whole genome shotgun (WGS) entry which is preliminary data.</text>
</comment>
<dbReference type="CDD" id="cd06989">
    <property type="entry name" value="cupin_DRT102"/>
    <property type="match status" value="1"/>
</dbReference>
<dbReference type="AlphaFoldDB" id="A0A3E0DT53"/>
<dbReference type="Proteomes" id="UP000256542">
    <property type="component" value="Unassembled WGS sequence"/>
</dbReference>
<feature type="signal peptide" evidence="1">
    <location>
        <begin position="1"/>
        <end position="21"/>
    </location>
</feature>
<dbReference type="Gene3D" id="2.60.120.10">
    <property type="entry name" value="Jelly Rolls"/>
    <property type="match status" value="1"/>
</dbReference>
<dbReference type="InterPro" id="IPR011051">
    <property type="entry name" value="RmlC_Cupin_sf"/>
</dbReference>
<evidence type="ECO:0000313" key="2">
    <source>
        <dbReference type="EMBL" id="REG85653.1"/>
    </source>
</evidence>
<dbReference type="OrthoDB" id="291085at2"/>
<dbReference type="SUPFAM" id="SSF51182">
    <property type="entry name" value="RmlC-like cupins"/>
    <property type="match status" value="1"/>
</dbReference>
<dbReference type="InterPro" id="IPR028013">
    <property type="entry name" value="DUF4437"/>
</dbReference>
<dbReference type="EMBL" id="QUNG01000002">
    <property type="protein sequence ID" value="REG85653.1"/>
    <property type="molecule type" value="Genomic_DNA"/>
</dbReference>
<keyword evidence="3" id="KW-1185">Reference proteome</keyword>
<sequence length="276" mass="30001">MKLAKATLAVALMGIFSNVYAADTGSQSQVVEANNLNWGYLNPLRGDQSPGATDLWGDRTKDMETGMLVKFNKGFTSPPHIHNITYRGIVIKGLMHNDDPNAEEMWMPAGSFWTQPAGETHVTAADGQDNMIYLEIDSGPYLVQPADEHFDNGEKPLNLAESNIVWLDKSDVKSIHGENAQISSLWGSNQIGKMGGSMVKLPAGYKGSIDVNAKEFRGVVIKGNVSYHSVETKQDKALAPGSYFGSTGEFKHGISVSKEGATIYIRTNGKFEVNSK</sequence>
<name>A0A3E0DT53_9GAMM</name>
<dbReference type="Pfam" id="PF14499">
    <property type="entry name" value="DUF4437"/>
    <property type="match status" value="1"/>
</dbReference>
<gene>
    <name evidence="2" type="ORF">DFP81_102186</name>
</gene>
<evidence type="ECO:0000313" key="3">
    <source>
        <dbReference type="Proteomes" id="UP000256542"/>
    </source>
</evidence>
<accession>A0A3E0DT53</accession>
<reference evidence="2 3" key="1">
    <citation type="submission" date="2018-08" db="EMBL/GenBank/DDBJ databases">
        <title>Genomic Encyclopedia of Type Strains, Phase III (KMG-III): the genomes of soil and plant-associated and newly described type strains.</title>
        <authorList>
            <person name="Whitman W."/>
        </authorList>
    </citation>
    <scope>NUCLEOTIDE SEQUENCE [LARGE SCALE GENOMIC DNA]</scope>
    <source>
        <strain evidence="2 3">CECT 7375</strain>
    </source>
</reference>
<protein>
    <submittedName>
        <fullName evidence="2">Uncharacterized protein DUF4437</fullName>
    </submittedName>
</protein>
<organism evidence="2 3">
    <name type="scientific">Marinomonas pollencensis</name>
    <dbReference type="NCBI Taxonomy" id="491954"/>
    <lineage>
        <taxon>Bacteria</taxon>
        <taxon>Pseudomonadati</taxon>
        <taxon>Pseudomonadota</taxon>
        <taxon>Gammaproteobacteria</taxon>
        <taxon>Oceanospirillales</taxon>
        <taxon>Oceanospirillaceae</taxon>
        <taxon>Marinomonas</taxon>
    </lineage>
</organism>
<dbReference type="RefSeq" id="WP_115896437.1">
    <property type="nucleotide sequence ID" value="NZ_QUNG01000002.1"/>
</dbReference>